<accession>D1VZC2</accession>
<dbReference type="EMBL" id="ADEF01000030">
    <property type="protein sequence ID" value="EFA97534.1"/>
    <property type="molecule type" value="Genomic_DNA"/>
</dbReference>
<evidence type="ECO:0000313" key="1">
    <source>
        <dbReference type="EMBL" id="EFA97534.1"/>
    </source>
</evidence>
<comment type="caution">
    <text evidence="1">The sequence shown here is derived from an EMBL/GenBank/DDBJ whole genome shotgun (WGS) entry which is preliminary data.</text>
</comment>
<dbReference type="AlphaFoldDB" id="D1VZC2"/>
<organism evidence="1 2">
    <name type="scientific">Hoylesella timonensis CRIS 5C-B1</name>
    <dbReference type="NCBI Taxonomy" id="679189"/>
    <lineage>
        <taxon>Bacteria</taxon>
        <taxon>Pseudomonadati</taxon>
        <taxon>Bacteroidota</taxon>
        <taxon>Bacteroidia</taxon>
        <taxon>Bacteroidales</taxon>
        <taxon>Prevotellaceae</taxon>
        <taxon>Hoylesella</taxon>
    </lineage>
</organism>
<dbReference type="Proteomes" id="UP000004001">
    <property type="component" value="Unassembled WGS sequence"/>
</dbReference>
<name>D1VZC2_9BACT</name>
<keyword evidence="2" id="KW-1185">Reference proteome</keyword>
<dbReference type="RefSeq" id="WP_008123931.1">
    <property type="nucleotide sequence ID" value="NZ_ADEF01000030.1"/>
</dbReference>
<evidence type="ECO:0000313" key="2">
    <source>
        <dbReference type="Proteomes" id="UP000004001"/>
    </source>
</evidence>
<sequence length="233" mass="26912">MLSAIHALPEIFVKLRDQIHAGSNPLLMCTLYYICYDHGLPRSAMALSKVSLGAKQISYIRESAKTVIEKLMETSVTNVLDKKAEWTKQIRDIEEAELKQAMKNTLGNTKGKHGCRTFQQEELSIDDILIADDKQALKEAFLMALNDMEHEYETAYIKAALIRSHHLEPHISFSVFIRAICTFSGREYKYDTAQRVDSFIYHEQKRFKTSKSSKWQHGRRIVSYLTETFDEIQ</sequence>
<gene>
    <name evidence="1" type="ORF">HMPREF9019_0560</name>
</gene>
<protein>
    <submittedName>
        <fullName evidence="1">Uncharacterized protein</fullName>
    </submittedName>
</protein>
<proteinExistence type="predicted"/>
<reference evidence="1 2" key="1">
    <citation type="submission" date="2009-12" db="EMBL/GenBank/DDBJ databases">
        <title>Genome Sequence of Prevotella timonensis CRIS 5C-B1.</title>
        <authorList>
            <person name="Durkin A.S."/>
            <person name="Madupu R."/>
            <person name="Torralba M."/>
            <person name="Methe B."/>
            <person name="Sutton G."/>
            <person name="Strausberg R.L."/>
            <person name="Nelson K.E."/>
        </authorList>
    </citation>
    <scope>NUCLEOTIDE SEQUENCE [LARGE SCALE GENOMIC DNA]</scope>
    <source>
        <strain evidence="1 2">CRIS 5C-B1</strain>
    </source>
</reference>